<feature type="region of interest" description="Disordered" evidence="1">
    <location>
        <begin position="1"/>
        <end position="112"/>
    </location>
</feature>
<evidence type="ECO:0000313" key="3">
    <source>
        <dbReference type="Proteomes" id="UP001066276"/>
    </source>
</evidence>
<gene>
    <name evidence="2" type="ORF">NDU88_002569</name>
</gene>
<reference evidence="2" key="1">
    <citation type="journal article" date="2022" name="bioRxiv">
        <title>Sequencing and chromosome-scale assembly of the giantPleurodeles waltlgenome.</title>
        <authorList>
            <person name="Brown T."/>
            <person name="Elewa A."/>
            <person name="Iarovenko S."/>
            <person name="Subramanian E."/>
            <person name="Araus A.J."/>
            <person name="Petzold A."/>
            <person name="Susuki M."/>
            <person name="Suzuki K.-i.T."/>
            <person name="Hayashi T."/>
            <person name="Toyoda A."/>
            <person name="Oliveira C."/>
            <person name="Osipova E."/>
            <person name="Leigh N.D."/>
            <person name="Simon A."/>
            <person name="Yun M.H."/>
        </authorList>
    </citation>
    <scope>NUCLEOTIDE SEQUENCE</scope>
    <source>
        <strain evidence="2">20211129_DDA</strain>
        <tissue evidence="2">Liver</tissue>
    </source>
</reference>
<comment type="caution">
    <text evidence="2">The sequence shown here is derived from an EMBL/GenBank/DDBJ whole genome shotgun (WGS) entry which is preliminary data.</text>
</comment>
<accession>A0AAV7W2S1</accession>
<feature type="compositionally biased region" description="Polar residues" evidence="1">
    <location>
        <begin position="45"/>
        <end position="55"/>
    </location>
</feature>
<dbReference type="EMBL" id="JANPWB010000002">
    <property type="protein sequence ID" value="KAJ1207177.1"/>
    <property type="molecule type" value="Genomic_DNA"/>
</dbReference>
<proteinExistence type="predicted"/>
<feature type="compositionally biased region" description="Polar residues" evidence="1">
    <location>
        <begin position="96"/>
        <end position="112"/>
    </location>
</feature>
<name>A0AAV7W2S1_PLEWA</name>
<evidence type="ECO:0000256" key="1">
    <source>
        <dbReference type="SAM" id="MobiDB-lite"/>
    </source>
</evidence>
<evidence type="ECO:0000313" key="2">
    <source>
        <dbReference type="EMBL" id="KAJ1207177.1"/>
    </source>
</evidence>
<sequence length="112" mass="12868">MESQGHEVQQDKVEQLLAQMREEAAKRGKDWLRRKVAEEVKEGQGEQNNRESLSPSRREEVKCLMAERNRRQIPRKRQKVEDKPAKKTAKKGRGVSPTTPSSQCSRTGAQQL</sequence>
<organism evidence="2 3">
    <name type="scientific">Pleurodeles waltl</name>
    <name type="common">Iberian ribbed newt</name>
    <dbReference type="NCBI Taxonomy" id="8319"/>
    <lineage>
        <taxon>Eukaryota</taxon>
        <taxon>Metazoa</taxon>
        <taxon>Chordata</taxon>
        <taxon>Craniata</taxon>
        <taxon>Vertebrata</taxon>
        <taxon>Euteleostomi</taxon>
        <taxon>Amphibia</taxon>
        <taxon>Batrachia</taxon>
        <taxon>Caudata</taxon>
        <taxon>Salamandroidea</taxon>
        <taxon>Salamandridae</taxon>
        <taxon>Pleurodelinae</taxon>
        <taxon>Pleurodeles</taxon>
    </lineage>
</organism>
<keyword evidence="3" id="KW-1185">Reference proteome</keyword>
<dbReference type="Proteomes" id="UP001066276">
    <property type="component" value="Chromosome 1_2"/>
</dbReference>
<dbReference type="AlphaFoldDB" id="A0AAV7W2S1"/>
<feature type="compositionally biased region" description="Basic and acidic residues" evidence="1">
    <location>
        <begin position="56"/>
        <end position="70"/>
    </location>
</feature>
<protein>
    <submittedName>
        <fullName evidence="2">Uncharacterized protein</fullName>
    </submittedName>
</protein>
<feature type="compositionally biased region" description="Basic and acidic residues" evidence="1">
    <location>
        <begin position="1"/>
        <end position="44"/>
    </location>
</feature>